<accession>D0A4A1</accession>
<sequence length="103" mass="11427">MDRKKIRDTRINTVVASTCAKPVVHQGGSTAQHCRPKLRKSEVQREVNTSTVTWNACEESGMRRSEPRTIDTPSHSPPTHGEGTVQKKRWGKAAPPAMPPEVE</sequence>
<name>D0A4A1_TRYB9</name>
<proteinExistence type="predicted"/>
<protein>
    <submittedName>
        <fullName evidence="2">Uncharacterized protein</fullName>
    </submittedName>
</protein>
<dbReference type="EMBL" id="FN554973">
    <property type="protein sequence ID" value="CBH16095.1"/>
    <property type="molecule type" value="Genomic_DNA"/>
</dbReference>
<feature type="region of interest" description="Disordered" evidence="1">
    <location>
        <begin position="58"/>
        <end position="103"/>
    </location>
</feature>
<dbReference type="AlphaFoldDB" id="D0A4A1"/>
<dbReference type="Proteomes" id="UP000002316">
    <property type="component" value="Chromosome 10"/>
</dbReference>
<evidence type="ECO:0000313" key="2">
    <source>
        <dbReference type="EMBL" id="CBH16095.1"/>
    </source>
</evidence>
<feature type="compositionally biased region" description="Basic and acidic residues" evidence="1">
    <location>
        <begin position="60"/>
        <end position="69"/>
    </location>
</feature>
<organism evidence="2 3">
    <name type="scientific">Trypanosoma brucei gambiense (strain MHOM/CI/86/DAL972)</name>
    <dbReference type="NCBI Taxonomy" id="679716"/>
    <lineage>
        <taxon>Eukaryota</taxon>
        <taxon>Discoba</taxon>
        <taxon>Euglenozoa</taxon>
        <taxon>Kinetoplastea</taxon>
        <taxon>Metakinetoplastina</taxon>
        <taxon>Trypanosomatida</taxon>
        <taxon>Trypanosomatidae</taxon>
        <taxon>Trypanosoma</taxon>
    </lineage>
</organism>
<evidence type="ECO:0000313" key="3">
    <source>
        <dbReference type="Proteomes" id="UP000002316"/>
    </source>
</evidence>
<gene>
    <name evidence="2" type="ORF">TbgDal_X11900</name>
</gene>
<dbReference type="GeneID" id="23864374"/>
<dbReference type="KEGG" id="tbg:TbgDal_X11900"/>
<dbReference type="RefSeq" id="XP_011778359.1">
    <property type="nucleotide sequence ID" value="XM_011780057.1"/>
</dbReference>
<reference evidence="3" key="1">
    <citation type="journal article" date="2010" name="PLoS Negl. Trop. Dis.">
        <title>The genome sequence of Trypanosoma brucei gambiense, causative agent of chronic human african trypanosomiasis.</title>
        <authorList>
            <person name="Jackson A.P."/>
            <person name="Sanders M."/>
            <person name="Berry A."/>
            <person name="McQuillan J."/>
            <person name="Aslett M.A."/>
            <person name="Quail M.A."/>
            <person name="Chukualim B."/>
            <person name="Capewell P."/>
            <person name="MacLeod A."/>
            <person name="Melville S.E."/>
            <person name="Gibson W."/>
            <person name="Barry J.D."/>
            <person name="Berriman M."/>
            <person name="Hertz-Fowler C."/>
        </authorList>
    </citation>
    <scope>NUCLEOTIDE SEQUENCE [LARGE SCALE GENOMIC DNA]</scope>
    <source>
        <strain evidence="3">MHOM/CI/86/DAL972</strain>
    </source>
</reference>
<evidence type="ECO:0000256" key="1">
    <source>
        <dbReference type="SAM" id="MobiDB-lite"/>
    </source>
</evidence>